<proteinExistence type="predicted"/>
<dbReference type="EMBL" id="JBHSNZ010000019">
    <property type="protein sequence ID" value="MFC5810849.1"/>
    <property type="molecule type" value="Genomic_DNA"/>
</dbReference>
<reference evidence="2" key="1">
    <citation type="journal article" date="2019" name="Int. J. Syst. Evol. Microbiol.">
        <title>The Global Catalogue of Microorganisms (GCM) 10K type strain sequencing project: providing services to taxonomists for standard genome sequencing and annotation.</title>
        <authorList>
            <consortium name="The Broad Institute Genomics Platform"/>
            <consortium name="The Broad Institute Genome Sequencing Center for Infectious Disease"/>
            <person name="Wu L."/>
            <person name="Ma J."/>
        </authorList>
    </citation>
    <scope>NUCLEOTIDE SEQUENCE [LARGE SCALE GENOMIC DNA]</scope>
    <source>
        <strain evidence="2">JCM 9918</strain>
    </source>
</reference>
<dbReference type="RefSeq" id="WP_380967991.1">
    <property type="nucleotide sequence ID" value="NZ_JBHSNZ010000019.1"/>
</dbReference>
<gene>
    <name evidence="1" type="ORF">ACFQGO_25695</name>
</gene>
<organism evidence="1 2">
    <name type="scientific">Streptomyces heilongjiangensis</name>
    <dbReference type="NCBI Taxonomy" id="945052"/>
    <lineage>
        <taxon>Bacteria</taxon>
        <taxon>Bacillati</taxon>
        <taxon>Actinomycetota</taxon>
        <taxon>Actinomycetes</taxon>
        <taxon>Kitasatosporales</taxon>
        <taxon>Streptomycetaceae</taxon>
        <taxon>Streptomyces</taxon>
    </lineage>
</organism>
<comment type="caution">
    <text evidence="1">The sequence shown here is derived from an EMBL/GenBank/DDBJ whole genome shotgun (WGS) entry which is preliminary data.</text>
</comment>
<keyword evidence="2" id="KW-1185">Reference proteome</keyword>
<evidence type="ECO:0000313" key="1">
    <source>
        <dbReference type="EMBL" id="MFC5810849.1"/>
    </source>
</evidence>
<evidence type="ECO:0000313" key="2">
    <source>
        <dbReference type="Proteomes" id="UP001596112"/>
    </source>
</evidence>
<name>A0ABW1BCD1_9ACTN</name>
<accession>A0ABW1BCD1</accession>
<dbReference type="Proteomes" id="UP001596112">
    <property type="component" value="Unassembled WGS sequence"/>
</dbReference>
<protein>
    <submittedName>
        <fullName evidence="1">Uncharacterized protein</fullName>
    </submittedName>
</protein>
<sequence length="131" mass="13014">MGALGAEGSLSGVAERGATGSVGAWVLRPTTREGVPVWLGLDLWTFDLVALVPSVVWELGVPAVPEGMSWAAVELVAGVAGVAGRLVAVGSVVGRPGFRRGGFAGVRVPSAGAVVTAEGEPAEAPGVTADR</sequence>